<name>A0A8S5SKW0_9CAUD</name>
<accession>A0A8S5SKW0</accession>
<dbReference type="EMBL" id="BK032619">
    <property type="protein sequence ID" value="DAF51649.1"/>
    <property type="molecule type" value="Genomic_DNA"/>
</dbReference>
<protein>
    <submittedName>
        <fullName evidence="1">Uncharacterized protein</fullName>
    </submittedName>
</protein>
<reference evidence="1" key="1">
    <citation type="journal article" date="2021" name="Proc. Natl. Acad. Sci. U.S.A.">
        <title>A Catalog of Tens of Thousands of Viruses from Human Metagenomes Reveals Hidden Associations with Chronic Diseases.</title>
        <authorList>
            <person name="Tisza M.J."/>
            <person name="Buck C.B."/>
        </authorList>
    </citation>
    <scope>NUCLEOTIDE SEQUENCE</scope>
    <source>
        <strain evidence="1">Ct3ka12</strain>
    </source>
</reference>
<proteinExistence type="predicted"/>
<organism evidence="1">
    <name type="scientific">Siphoviridae sp. ct3ka12</name>
    <dbReference type="NCBI Taxonomy" id="2827771"/>
    <lineage>
        <taxon>Viruses</taxon>
        <taxon>Duplodnaviria</taxon>
        <taxon>Heunggongvirae</taxon>
        <taxon>Uroviricota</taxon>
        <taxon>Caudoviricetes</taxon>
    </lineage>
</organism>
<evidence type="ECO:0000313" key="1">
    <source>
        <dbReference type="EMBL" id="DAF51649.1"/>
    </source>
</evidence>
<sequence length="199" mass="23576">MAVQCIRGLKEGFTFDCEYIPIKGIYNRVVLINFEDIDRRKVMREGVNLINFSLKEGKRGYSIEGYKRHFTGRQKYSSNKYTHELDLRVYDFSNKHISLIEDLQKGTFVAVIQSNEHSFEKSGFEVLGYDAGLRVVSLTRDYKENMIRFTLASDKVKEPRIFYYLHDIDWATTKKRFDKEFVTDNSFKVFDETFDETFE</sequence>